<evidence type="ECO:0000313" key="3">
    <source>
        <dbReference type="Proteomes" id="UP000048984"/>
    </source>
</evidence>
<reference evidence="2 3" key="2">
    <citation type="submission" date="2015-10" db="EMBL/GenBank/DDBJ databases">
        <title>Draft Genome Sequence of Prosthecomicrobium hirschii ATCC 27832.</title>
        <authorList>
            <person name="Daniel J."/>
            <person name="Givan S.A."/>
            <person name="Brun Y.V."/>
            <person name="Brown P.J."/>
        </authorList>
    </citation>
    <scope>NUCLEOTIDE SEQUENCE [LARGE SCALE GENOMIC DNA]</scope>
    <source>
        <strain evidence="2 3">16</strain>
    </source>
</reference>
<dbReference type="EMBL" id="LJYW01000001">
    <property type="protein sequence ID" value="KPL52895.1"/>
    <property type="molecule type" value="Genomic_DNA"/>
</dbReference>
<name>A0A0P6W3E7_9HYPH</name>
<evidence type="ECO:0008006" key="4">
    <source>
        <dbReference type="Google" id="ProtNLM"/>
    </source>
</evidence>
<accession>A0A0P6W3E7</accession>
<gene>
    <name evidence="2" type="ORF">ABB55_12280</name>
</gene>
<protein>
    <recommendedName>
        <fullName evidence="4">Sulfur globule protein</fullName>
    </recommendedName>
</protein>
<evidence type="ECO:0000313" key="2">
    <source>
        <dbReference type="EMBL" id="KPL52895.1"/>
    </source>
</evidence>
<feature type="signal peptide" evidence="1">
    <location>
        <begin position="1"/>
        <end position="23"/>
    </location>
</feature>
<dbReference type="AlphaFoldDB" id="A0A0P6W3E7"/>
<keyword evidence="1" id="KW-0732">Signal</keyword>
<sequence length="90" mass="9589">MIMRKTMMALAATAALATGTVAATSAAEAKVVIKVQGGHHGHHFYGGPYYGGPYYGGPYYGGYYGGGCVVKPKLVHTPWGPVWKNKTFCY</sequence>
<organism evidence="2 3">
    <name type="scientific">Prosthecodimorpha hirschii</name>
    <dbReference type="NCBI Taxonomy" id="665126"/>
    <lineage>
        <taxon>Bacteria</taxon>
        <taxon>Pseudomonadati</taxon>
        <taxon>Pseudomonadota</taxon>
        <taxon>Alphaproteobacteria</taxon>
        <taxon>Hyphomicrobiales</taxon>
        <taxon>Ancalomicrobiaceae</taxon>
        <taxon>Prosthecodimorpha</taxon>
    </lineage>
</organism>
<proteinExistence type="predicted"/>
<dbReference type="Proteomes" id="UP000048984">
    <property type="component" value="Unassembled WGS sequence"/>
</dbReference>
<keyword evidence="3" id="KW-1185">Reference proteome</keyword>
<feature type="chain" id="PRO_5006132059" description="Sulfur globule protein" evidence="1">
    <location>
        <begin position="24"/>
        <end position="90"/>
    </location>
</feature>
<evidence type="ECO:0000256" key="1">
    <source>
        <dbReference type="SAM" id="SignalP"/>
    </source>
</evidence>
<comment type="caution">
    <text evidence="2">The sequence shown here is derived from an EMBL/GenBank/DDBJ whole genome shotgun (WGS) entry which is preliminary data.</text>
</comment>
<reference evidence="2 3" key="1">
    <citation type="submission" date="2015-09" db="EMBL/GenBank/DDBJ databases">
        <authorList>
            <person name="Jackson K.R."/>
            <person name="Lunt B.L."/>
            <person name="Fisher J.N.B."/>
            <person name="Gardner A.V."/>
            <person name="Bailey M.E."/>
            <person name="Deus L.M."/>
            <person name="Earl A.S."/>
            <person name="Gibby P.D."/>
            <person name="Hartmann K.A."/>
            <person name="Liu J.E."/>
            <person name="Manci A.M."/>
            <person name="Nielsen D.A."/>
            <person name="Solomon M.B."/>
            <person name="Breakwell D.P."/>
            <person name="Burnett S.H."/>
            <person name="Grose J.H."/>
        </authorList>
    </citation>
    <scope>NUCLEOTIDE SEQUENCE [LARGE SCALE GENOMIC DNA]</scope>
    <source>
        <strain evidence="2 3">16</strain>
    </source>
</reference>
<dbReference type="RefSeq" id="WP_054359058.1">
    <property type="nucleotide sequence ID" value="NZ_JAPCYQ010000001.1"/>
</dbReference>